<dbReference type="GO" id="GO:0016020">
    <property type="term" value="C:membrane"/>
    <property type="evidence" value="ECO:0007669"/>
    <property type="project" value="UniProtKB-SubCell"/>
</dbReference>
<dbReference type="Gene3D" id="3.30.200.20">
    <property type="entry name" value="Phosphorylase Kinase, domain 1"/>
    <property type="match status" value="1"/>
</dbReference>
<keyword evidence="2" id="KW-0597">Phosphoprotein</keyword>
<dbReference type="InterPro" id="IPR032675">
    <property type="entry name" value="LRR_dom_sf"/>
</dbReference>
<keyword evidence="9" id="KW-0675">Receptor</keyword>
<dbReference type="InterPro" id="IPR046959">
    <property type="entry name" value="PRK1-6/SRF4-like"/>
</dbReference>
<keyword evidence="13" id="KW-0808">Transferase</keyword>
<dbReference type="Pfam" id="PF08263">
    <property type="entry name" value="LRRNT_2"/>
    <property type="match status" value="1"/>
</dbReference>
<keyword evidence="3" id="KW-0433">Leucine-rich repeat</keyword>
<dbReference type="InterPro" id="IPR013210">
    <property type="entry name" value="LRR_N_plant-typ"/>
</dbReference>
<dbReference type="InterPro" id="IPR001245">
    <property type="entry name" value="Ser-Thr/Tyr_kinase_cat_dom"/>
</dbReference>
<evidence type="ECO:0000256" key="9">
    <source>
        <dbReference type="ARBA" id="ARBA00023170"/>
    </source>
</evidence>
<dbReference type="AlphaFoldDB" id="A0A2U1MY86"/>
<evidence type="ECO:0000313" key="14">
    <source>
        <dbReference type="Proteomes" id="UP000245207"/>
    </source>
</evidence>
<dbReference type="InterPro" id="IPR011009">
    <property type="entry name" value="Kinase-like_dom_sf"/>
</dbReference>
<organism evidence="13 14">
    <name type="scientific">Artemisia annua</name>
    <name type="common">Sweet wormwood</name>
    <dbReference type="NCBI Taxonomy" id="35608"/>
    <lineage>
        <taxon>Eukaryota</taxon>
        <taxon>Viridiplantae</taxon>
        <taxon>Streptophyta</taxon>
        <taxon>Embryophyta</taxon>
        <taxon>Tracheophyta</taxon>
        <taxon>Spermatophyta</taxon>
        <taxon>Magnoliopsida</taxon>
        <taxon>eudicotyledons</taxon>
        <taxon>Gunneridae</taxon>
        <taxon>Pentapetalae</taxon>
        <taxon>asterids</taxon>
        <taxon>campanulids</taxon>
        <taxon>Asterales</taxon>
        <taxon>Asteraceae</taxon>
        <taxon>Asteroideae</taxon>
        <taxon>Anthemideae</taxon>
        <taxon>Artemisiinae</taxon>
        <taxon>Artemisia</taxon>
    </lineage>
</organism>
<evidence type="ECO:0000256" key="1">
    <source>
        <dbReference type="ARBA" id="ARBA00004167"/>
    </source>
</evidence>
<dbReference type="EMBL" id="PKPP01004078">
    <property type="protein sequence ID" value="PWA66222.1"/>
    <property type="molecule type" value="Genomic_DNA"/>
</dbReference>
<dbReference type="FunFam" id="1.10.510.10:FF:000480">
    <property type="entry name" value="Pollen receptor-like kinase 1"/>
    <property type="match status" value="1"/>
</dbReference>
<dbReference type="InterPro" id="IPR001611">
    <property type="entry name" value="Leu-rich_rpt"/>
</dbReference>
<evidence type="ECO:0000256" key="4">
    <source>
        <dbReference type="ARBA" id="ARBA00022692"/>
    </source>
</evidence>
<dbReference type="Pfam" id="PF07714">
    <property type="entry name" value="PK_Tyr_Ser-Thr"/>
    <property type="match status" value="1"/>
</dbReference>
<dbReference type="STRING" id="35608.A0A2U1MY86"/>
<keyword evidence="8 10" id="KW-0472">Membrane</keyword>
<evidence type="ECO:0000256" key="10">
    <source>
        <dbReference type="SAM" id="Phobius"/>
    </source>
</evidence>
<evidence type="ECO:0000256" key="3">
    <source>
        <dbReference type="ARBA" id="ARBA00022614"/>
    </source>
</evidence>
<gene>
    <name evidence="13" type="ORF">CTI12_AA329290</name>
</gene>
<keyword evidence="6" id="KW-0677">Repeat</keyword>
<evidence type="ECO:0000259" key="12">
    <source>
        <dbReference type="PROSITE" id="PS50011"/>
    </source>
</evidence>
<keyword evidence="5 11" id="KW-0732">Signal</keyword>
<evidence type="ECO:0000313" key="13">
    <source>
        <dbReference type="EMBL" id="PWA66222.1"/>
    </source>
</evidence>
<dbReference type="Pfam" id="PF13855">
    <property type="entry name" value="LRR_8"/>
    <property type="match status" value="1"/>
</dbReference>
<keyword evidence="4 10" id="KW-0812">Transmembrane</keyword>
<proteinExistence type="predicted"/>
<dbReference type="Gene3D" id="3.80.10.10">
    <property type="entry name" value="Ribonuclease Inhibitor"/>
    <property type="match status" value="2"/>
</dbReference>
<dbReference type="PANTHER" id="PTHR48007">
    <property type="entry name" value="LEUCINE-RICH REPEAT RECEPTOR-LIKE PROTEIN KINASE PXC1"/>
    <property type="match status" value="1"/>
</dbReference>
<dbReference type="SUPFAM" id="SSF56112">
    <property type="entry name" value="Protein kinase-like (PK-like)"/>
    <property type="match status" value="1"/>
</dbReference>
<dbReference type="PROSITE" id="PS50011">
    <property type="entry name" value="PROTEIN_KINASE_DOM"/>
    <property type="match status" value="1"/>
</dbReference>
<protein>
    <submittedName>
        <fullName evidence="13">Protein kinase-like domain-containing protein</fullName>
    </submittedName>
</protein>
<feature type="transmembrane region" description="Helical" evidence="10">
    <location>
        <begin position="245"/>
        <end position="266"/>
    </location>
</feature>
<evidence type="ECO:0000256" key="2">
    <source>
        <dbReference type="ARBA" id="ARBA00022553"/>
    </source>
</evidence>
<dbReference type="GO" id="GO:0004672">
    <property type="term" value="F:protein kinase activity"/>
    <property type="evidence" value="ECO:0007669"/>
    <property type="project" value="InterPro"/>
</dbReference>
<dbReference type="Proteomes" id="UP000245207">
    <property type="component" value="Unassembled WGS sequence"/>
</dbReference>
<comment type="caution">
    <text evidence="13">The sequence shown here is derived from an EMBL/GenBank/DDBJ whole genome shotgun (WGS) entry which is preliminary data.</text>
</comment>
<comment type="subcellular location">
    <subcellularLocation>
        <location evidence="1">Membrane</location>
        <topology evidence="1">Single-pass membrane protein</topology>
    </subcellularLocation>
</comment>
<name>A0A2U1MY86_ARTAN</name>
<evidence type="ECO:0000256" key="11">
    <source>
        <dbReference type="SAM" id="SignalP"/>
    </source>
</evidence>
<dbReference type="Pfam" id="PF00560">
    <property type="entry name" value="LRR_1"/>
    <property type="match status" value="1"/>
</dbReference>
<dbReference type="OrthoDB" id="418615at2759"/>
<keyword evidence="7 10" id="KW-1133">Transmembrane helix</keyword>
<evidence type="ECO:0000256" key="8">
    <source>
        <dbReference type="ARBA" id="ARBA00023136"/>
    </source>
</evidence>
<sequence>MTVAQAHLSLHHLLHVIIYIFILNHVDSLDPSEHDTLLELKSSLTNGEKLASWKPLTDPCNGSEPNWEGVLCMNDTVWGIRLEGKELGGNIDTKILMNLPSLITISFQNNSLEGEFPEFKRLRRLRSIFLTANKFSKGIPADAFDGMRRLKKLYLANNDFEGQIPSSLTTLPKLRDLMLENNRFEGAIPVFVKDNLTYVNLANNKLNGPIPQRLQKFPKNIFSGNKELCGSPLGECEPKIPESTIIMVALVVVAALAAITLAVIILQQFGRSSKDALQIPTYKKGASHEQMEQGCGKAAATVAAKKASLNLYFLKDDAEKFDLADLLKGSAVVLGGGVFGSSYKTTLTRGKVLVAKRYNQMNNVTRDEFIKHMKKLGKLNHPNLVPLIAFYYRKEEKLIVADYVENISLAVHLHGSRSDRRKSLNWPTRLKIVKGVARGLLHLYTELPSLIAPHGHLKSSNVLLNQEFESILTDYGLVPITNQEHARDVMIAFKSPEYKQHGRITKKTDVWSLGVLILEIMTGKFPANTFHSKGGDTELTNFVESMLKEEVSINMFDKEIGGFDEHNEGEMLKLLTIGLSCCEPDVEKRWDIRETVDRIEKVKEKNQNDNDKDDNNDYQ</sequence>
<feature type="signal peptide" evidence="11">
    <location>
        <begin position="1"/>
        <end position="28"/>
    </location>
</feature>
<feature type="chain" id="PRO_5015663360" evidence="11">
    <location>
        <begin position="29"/>
        <end position="619"/>
    </location>
</feature>
<keyword evidence="13" id="KW-0418">Kinase</keyword>
<dbReference type="Gene3D" id="1.10.510.10">
    <property type="entry name" value="Transferase(Phosphotransferase) domain 1"/>
    <property type="match status" value="1"/>
</dbReference>
<reference evidence="13 14" key="1">
    <citation type="journal article" date="2018" name="Mol. Plant">
        <title>The genome of Artemisia annua provides insight into the evolution of Asteraceae family and artemisinin biosynthesis.</title>
        <authorList>
            <person name="Shen Q."/>
            <person name="Zhang L."/>
            <person name="Liao Z."/>
            <person name="Wang S."/>
            <person name="Yan T."/>
            <person name="Shi P."/>
            <person name="Liu M."/>
            <person name="Fu X."/>
            <person name="Pan Q."/>
            <person name="Wang Y."/>
            <person name="Lv Z."/>
            <person name="Lu X."/>
            <person name="Zhang F."/>
            <person name="Jiang W."/>
            <person name="Ma Y."/>
            <person name="Chen M."/>
            <person name="Hao X."/>
            <person name="Li L."/>
            <person name="Tang Y."/>
            <person name="Lv G."/>
            <person name="Zhou Y."/>
            <person name="Sun X."/>
            <person name="Brodelius P.E."/>
            <person name="Rose J.K.C."/>
            <person name="Tang K."/>
        </authorList>
    </citation>
    <scope>NUCLEOTIDE SEQUENCE [LARGE SCALE GENOMIC DNA]</scope>
    <source>
        <strain evidence="14">cv. Huhao1</strain>
        <tissue evidence="13">Leaf</tissue>
    </source>
</reference>
<evidence type="ECO:0000256" key="6">
    <source>
        <dbReference type="ARBA" id="ARBA00022737"/>
    </source>
</evidence>
<evidence type="ECO:0000256" key="7">
    <source>
        <dbReference type="ARBA" id="ARBA00022989"/>
    </source>
</evidence>
<dbReference type="SUPFAM" id="SSF52058">
    <property type="entry name" value="L domain-like"/>
    <property type="match status" value="1"/>
</dbReference>
<dbReference type="PANTHER" id="PTHR48007:SF64">
    <property type="entry name" value="POLLEN RECEPTOR-LIKE KINASE 1"/>
    <property type="match status" value="1"/>
</dbReference>
<dbReference type="InterPro" id="IPR000719">
    <property type="entry name" value="Prot_kinase_dom"/>
</dbReference>
<accession>A0A2U1MY86</accession>
<evidence type="ECO:0000256" key="5">
    <source>
        <dbReference type="ARBA" id="ARBA00022729"/>
    </source>
</evidence>
<feature type="domain" description="Protein kinase" evidence="12">
    <location>
        <begin position="328"/>
        <end position="602"/>
    </location>
</feature>
<keyword evidence="14" id="KW-1185">Reference proteome</keyword>
<dbReference type="GO" id="GO:0005524">
    <property type="term" value="F:ATP binding"/>
    <property type="evidence" value="ECO:0007669"/>
    <property type="project" value="InterPro"/>
</dbReference>